<reference evidence="2" key="1">
    <citation type="submission" date="2020-11" db="EMBL/GenBank/DDBJ databases">
        <title>A novel complimentary model of RNA editing in a hybrid trypanosomatid, Vickermania ingenoplastis.</title>
        <authorList>
            <person name="Afonin D.A."/>
        </authorList>
    </citation>
    <scope>NUCLEOTIDE SEQUENCE</scope>
    <source>
        <strain evidence="2">CP021</strain>
    </source>
</reference>
<keyword evidence="1" id="KW-0472">Membrane</keyword>
<keyword evidence="2" id="KW-0689">Ribosomal protein</keyword>
<accession>A0A873A2A5</accession>
<keyword evidence="1" id="KW-0812">Transmembrane</keyword>
<keyword evidence="1" id="KW-1133">Transmembrane helix</keyword>
<keyword evidence="2" id="KW-0496">Mitochondrion</keyword>
<organism evidence="2">
    <name type="scientific">Vickermania ingenoplastis</name>
    <dbReference type="NCBI Taxonomy" id="2720891"/>
    <lineage>
        <taxon>Eukaryota</taxon>
        <taxon>Discoba</taxon>
        <taxon>Euglenozoa</taxon>
        <taxon>Kinetoplastea</taxon>
        <taxon>Metakinetoplastina</taxon>
        <taxon>Trypanosomatida</taxon>
        <taxon>Trypanosomatidae</taxon>
        <taxon>Vickermania</taxon>
    </lineage>
</organism>
<geneLocation type="mitochondrion" evidence="2"/>
<dbReference type="EMBL" id="MW206658">
    <property type="protein sequence ID" value="QOY44567.1"/>
    <property type="molecule type" value="mRNA"/>
</dbReference>
<dbReference type="GO" id="GO:0005840">
    <property type="term" value="C:ribosome"/>
    <property type="evidence" value="ECO:0007669"/>
    <property type="project" value="UniProtKB-KW"/>
</dbReference>
<name>A0A873A2A5_9TRYP</name>
<protein>
    <submittedName>
        <fullName evidence="2">Ribosomal protein S3</fullName>
    </submittedName>
</protein>
<proteinExistence type="evidence at transcript level"/>
<gene>
    <name evidence="2" type="primary">RPS3</name>
</gene>
<evidence type="ECO:0000256" key="1">
    <source>
        <dbReference type="SAM" id="Phobius"/>
    </source>
</evidence>
<dbReference type="AlphaFoldDB" id="A0A873A2A5"/>
<evidence type="ECO:0000313" key="2">
    <source>
        <dbReference type="EMBL" id="QOY44567.1"/>
    </source>
</evidence>
<feature type="transmembrane region" description="Helical" evidence="1">
    <location>
        <begin position="34"/>
        <end position="56"/>
    </location>
</feature>
<keyword evidence="2" id="KW-0687">Ribonucleoprotein</keyword>
<sequence length="76" mass="9274">MNIFISDNKLVFNIFIFFKADNIFYKPKCSLSKYSIFFTIYGLLIWLNTLQITIICTRTSFFFIFNNYEFFIIFLF</sequence>